<dbReference type="Gene3D" id="3.30.9.10">
    <property type="entry name" value="D-Amino Acid Oxidase, subunit A, domain 2"/>
    <property type="match status" value="1"/>
</dbReference>
<organism evidence="2 3">
    <name type="scientific">Suillus discolor</name>
    <dbReference type="NCBI Taxonomy" id="1912936"/>
    <lineage>
        <taxon>Eukaryota</taxon>
        <taxon>Fungi</taxon>
        <taxon>Dikarya</taxon>
        <taxon>Basidiomycota</taxon>
        <taxon>Agaricomycotina</taxon>
        <taxon>Agaricomycetes</taxon>
        <taxon>Agaricomycetidae</taxon>
        <taxon>Boletales</taxon>
        <taxon>Suillineae</taxon>
        <taxon>Suillaceae</taxon>
        <taxon>Suillus</taxon>
    </lineage>
</organism>
<dbReference type="GO" id="GO:0005737">
    <property type="term" value="C:cytoplasm"/>
    <property type="evidence" value="ECO:0007669"/>
    <property type="project" value="TreeGrafter"/>
</dbReference>
<comment type="caution">
    <text evidence="2">The sequence shown here is derived from an EMBL/GenBank/DDBJ whole genome shotgun (WGS) entry which is preliminary data.</text>
</comment>
<dbReference type="AlphaFoldDB" id="A0A9P7FH86"/>
<evidence type="ECO:0000259" key="1">
    <source>
        <dbReference type="Pfam" id="PF01266"/>
    </source>
</evidence>
<evidence type="ECO:0000313" key="3">
    <source>
        <dbReference type="Proteomes" id="UP000823399"/>
    </source>
</evidence>
<name>A0A9P7FH86_9AGAM</name>
<keyword evidence="3" id="KW-1185">Reference proteome</keyword>
<feature type="domain" description="FAD dependent oxidoreductase" evidence="1">
    <location>
        <begin position="64"/>
        <end position="496"/>
    </location>
</feature>
<dbReference type="Proteomes" id="UP000823399">
    <property type="component" value="Unassembled WGS sequence"/>
</dbReference>
<dbReference type="EMBL" id="JABBWM010000004">
    <property type="protein sequence ID" value="KAG2118213.1"/>
    <property type="molecule type" value="Genomic_DNA"/>
</dbReference>
<evidence type="ECO:0000313" key="2">
    <source>
        <dbReference type="EMBL" id="KAG2118213.1"/>
    </source>
</evidence>
<gene>
    <name evidence="2" type="ORF">F5147DRAFT_604320</name>
</gene>
<sequence length="535" mass="58804">MGNTLSLIRLALTEFLDNLHTFQTLQARIQRSPGFPLPNPSRSFWSYPPSPIATHVSQLPTHADFIVVGSGITGTSVVRRLLYSASAEGHNVRVVMLEARDVCSGATGRNGGHISPPLYHDYTSLKRDHGQAVAQKIIKLRLAHLEELRSVAEQEGILTESQWREVESVDVFYNSDMFEKAKRKVQAYKADLAFDAEHHEVYEAKEAIEKYRLASDTLGCISSSAGAIHPYQFVTGILAKLLSRYPDRFSLCTNTPCTSISPPTSSNPYYTLSTPRGTITTPHIIHATNGWASTLLEKLRGKIIPFRGNMSAQRPGQSLPVPGSNPTSHRSFVFYTRPIGYDYLTQLPTGEHELMLGGGFAQDGDEGYEAMANTDDTTYSTRTAAHLSGVLPRYFGEDNWGREGVPLEGGEGMWAEGRVKALWSGILGISVDLIPWVGRLPRVVSGRSEPPLSSVVKSEKEEGVHIGAAPGEWIAAGYSGEGMVHAWLSGKALADMVLGREAEGRLGEWFPDIMRVTEKRWKKAKAENLLDALDD</sequence>
<proteinExistence type="predicted"/>
<dbReference type="RefSeq" id="XP_041298730.1">
    <property type="nucleotide sequence ID" value="XM_041432299.1"/>
</dbReference>
<dbReference type="InterPro" id="IPR036188">
    <property type="entry name" value="FAD/NAD-bd_sf"/>
</dbReference>
<reference evidence="2" key="1">
    <citation type="journal article" date="2020" name="New Phytol.">
        <title>Comparative genomics reveals dynamic genome evolution in host specialist ectomycorrhizal fungi.</title>
        <authorList>
            <person name="Lofgren L.A."/>
            <person name="Nguyen N.H."/>
            <person name="Vilgalys R."/>
            <person name="Ruytinx J."/>
            <person name="Liao H.L."/>
            <person name="Branco S."/>
            <person name="Kuo A."/>
            <person name="LaButti K."/>
            <person name="Lipzen A."/>
            <person name="Andreopoulos W."/>
            <person name="Pangilinan J."/>
            <person name="Riley R."/>
            <person name="Hundley H."/>
            <person name="Na H."/>
            <person name="Barry K."/>
            <person name="Grigoriev I.V."/>
            <person name="Stajich J.E."/>
            <person name="Kennedy P.G."/>
        </authorList>
    </citation>
    <scope>NUCLEOTIDE SEQUENCE</scope>
    <source>
        <strain evidence="2">FC423</strain>
    </source>
</reference>
<dbReference type="PANTHER" id="PTHR13847:SF213">
    <property type="entry name" value="DEPENDENT OXIDOREDUCTASE, PUTATIVE-RELATED"/>
    <property type="match status" value="1"/>
</dbReference>
<accession>A0A9P7FH86</accession>
<dbReference type="SUPFAM" id="SSF51905">
    <property type="entry name" value="FAD/NAD(P)-binding domain"/>
    <property type="match status" value="1"/>
</dbReference>
<dbReference type="InterPro" id="IPR006076">
    <property type="entry name" value="FAD-dep_OxRdtase"/>
</dbReference>
<dbReference type="OrthoDB" id="429143at2759"/>
<protein>
    <submittedName>
        <fullName evidence="2">FAD dependent oxidoreductase</fullName>
    </submittedName>
</protein>
<dbReference type="Pfam" id="PF01266">
    <property type="entry name" value="DAO"/>
    <property type="match status" value="1"/>
</dbReference>
<dbReference type="Gene3D" id="3.50.50.60">
    <property type="entry name" value="FAD/NAD(P)-binding domain"/>
    <property type="match status" value="1"/>
</dbReference>
<dbReference type="PANTHER" id="PTHR13847">
    <property type="entry name" value="SARCOSINE DEHYDROGENASE-RELATED"/>
    <property type="match status" value="1"/>
</dbReference>
<dbReference type="GeneID" id="64694558"/>